<reference evidence="3" key="1">
    <citation type="journal article" date="2013" name="Stand. Genomic Sci.">
        <title>Genome sequence of the thermophilic fresh-water bacterium Spirochaeta caldaria type strain (H1(T)), reclassification of Spirochaeta caldaria, Spirochaeta stenostrepta, and Spirochaeta zuelzerae in the genus Treponema as Treponema caldaria comb. nov., Treponema stenostrepta comb. nov., and Treponema zuelzerae comb. nov., and emendation of the genus Treponema.</title>
        <authorList>
            <person name="Abt B."/>
            <person name="Goker M."/>
            <person name="Scheuner C."/>
            <person name="Han C."/>
            <person name="Lu M."/>
            <person name="Misra M."/>
            <person name="Lapidus A."/>
            <person name="Nolan M."/>
            <person name="Lucas S."/>
            <person name="Hammon N."/>
            <person name="Deshpande S."/>
            <person name="Cheng J.F."/>
            <person name="Tapia R."/>
            <person name="Goodwin L.A."/>
            <person name="Pitluck S."/>
            <person name="Liolios K."/>
            <person name="Pagani I."/>
            <person name="Ivanova N."/>
            <person name="Mavromatis K."/>
            <person name="Mikhailova N."/>
            <person name="Huntemann M."/>
            <person name="Pati A."/>
            <person name="Chen A."/>
            <person name="Palaniappan K."/>
            <person name="Land M."/>
            <person name="Hauser L."/>
            <person name="Jeffries C.D."/>
            <person name="Rohde M."/>
            <person name="Spring S."/>
            <person name="Gronow S."/>
            <person name="Detter J.C."/>
            <person name="Bristow J."/>
            <person name="Eisen J.A."/>
            <person name="Markowitz V."/>
            <person name="Hugenholtz P."/>
            <person name="Kyrpides N.C."/>
            <person name="Woyke T."/>
            <person name="Klenk H.P."/>
        </authorList>
    </citation>
    <scope>NUCLEOTIDE SEQUENCE</scope>
    <source>
        <strain evidence="3">ATCC 51460 / DSM 7334 / H1</strain>
    </source>
</reference>
<keyword evidence="1" id="KW-0812">Transmembrane</keyword>
<dbReference type="STRING" id="744872.Spica_1790"/>
<dbReference type="KEGG" id="scd:Spica_1790"/>
<dbReference type="Proteomes" id="UP000000503">
    <property type="component" value="Chromosome"/>
</dbReference>
<dbReference type="OrthoDB" id="7403447at2"/>
<accession>F8F324</accession>
<gene>
    <name evidence="2" type="ordered locus">Spica_1790</name>
</gene>
<dbReference type="EMBL" id="CP002868">
    <property type="protein sequence ID" value="AEJ19932.1"/>
    <property type="molecule type" value="Genomic_DNA"/>
</dbReference>
<evidence type="ECO:0000313" key="3">
    <source>
        <dbReference type="Proteomes" id="UP000000503"/>
    </source>
</evidence>
<dbReference type="AlphaFoldDB" id="F8F324"/>
<sequence>MSRFVLSFRGTNRANVRNAGYPNVLRLDIHIEMSIVNERDFVVMPKLRRIILFVVSGLLIAGILLVAFNAELRGGLLLIFAPQYFREAVFLRFADNTGQEVYLLGTIHSNHLTTKDYSLLHLQAVLEHLEPDLLLVESRPKELARDNWGDGPIEMPFASLTARAKGIEVQGMDWWVMTDNHQINSDERENRMFQNILTSLPGYHTVLILTGFSHVEGFQRRFLASGYRQIAFSSAEKQVLFDTSDQTFIFPYGMTHYIEKRIEIDQLILQSETDSFWRDRIANVIAFRQEFLKTIAMVGERQP</sequence>
<protein>
    <submittedName>
        <fullName evidence="2">Uncharacterized protein</fullName>
    </submittedName>
</protein>
<proteinExistence type="predicted"/>
<organism evidence="2 3">
    <name type="scientific">Gracilinema caldarium (strain ATCC 51460 / DSM 7334 / H1)</name>
    <name type="common">Treponema caldarium</name>
    <dbReference type="NCBI Taxonomy" id="744872"/>
    <lineage>
        <taxon>Bacteria</taxon>
        <taxon>Pseudomonadati</taxon>
        <taxon>Spirochaetota</taxon>
        <taxon>Spirochaetia</taxon>
        <taxon>Spirochaetales</taxon>
        <taxon>Breznakiellaceae</taxon>
        <taxon>Gracilinema</taxon>
    </lineage>
</organism>
<dbReference type="RefSeq" id="WP_013969223.1">
    <property type="nucleotide sequence ID" value="NC_015732.1"/>
</dbReference>
<keyword evidence="1" id="KW-0472">Membrane</keyword>
<evidence type="ECO:0000256" key="1">
    <source>
        <dbReference type="SAM" id="Phobius"/>
    </source>
</evidence>
<keyword evidence="3" id="KW-1185">Reference proteome</keyword>
<feature type="transmembrane region" description="Helical" evidence="1">
    <location>
        <begin position="50"/>
        <end position="68"/>
    </location>
</feature>
<evidence type="ECO:0000313" key="2">
    <source>
        <dbReference type="EMBL" id="AEJ19932.1"/>
    </source>
</evidence>
<keyword evidence="1" id="KW-1133">Transmembrane helix</keyword>
<dbReference type="HOGENOM" id="CLU_918089_0_0_12"/>
<dbReference type="eggNOG" id="ENOG502ZJV4">
    <property type="taxonomic scope" value="Bacteria"/>
</dbReference>
<name>F8F324_GRAC1</name>